<comment type="caution">
    <text evidence="6">The sequence shown here is derived from an EMBL/GenBank/DDBJ whole genome shotgun (WGS) entry which is preliminary data.</text>
</comment>
<organism evidence="6 7">
    <name type="scientific">Candidatus Shapirobacteria bacterium CG06_land_8_20_14_3_00_40_12</name>
    <dbReference type="NCBI Taxonomy" id="1974881"/>
    <lineage>
        <taxon>Bacteria</taxon>
        <taxon>Candidatus Shapironibacteriota</taxon>
    </lineage>
</organism>
<evidence type="ECO:0000313" key="6">
    <source>
        <dbReference type="EMBL" id="PIU73595.1"/>
    </source>
</evidence>
<dbReference type="Gene3D" id="3.40.140.10">
    <property type="entry name" value="Cytidine Deaminase, domain 2"/>
    <property type="match status" value="1"/>
</dbReference>
<feature type="binding site" evidence="4">
    <location>
        <position position="104"/>
    </location>
    <ligand>
        <name>Zn(2+)</name>
        <dbReference type="ChEBI" id="CHEBI:29105"/>
        <note>catalytic</note>
    </ligand>
</feature>
<protein>
    <submittedName>
        <fullName evidence="6">Cytidine deaminase</fullName>
    </submittedName>
</protein>
<accession>A0A2M7ASJ7</accession>
<reference evidence="7" key="1">
    <citation type="submission" date="2017-09" db="EMBL/GenBank/DDBJ databases">
        <title>Depth-based differentiation of microbial function through sediment-hosted aquifers and enrichment of novel symbionts in the deep terrestrial subsurface.</title>
        <authorList>
            <person name="Probst A.J."/>
            <person name="Ladd B."/>
            <person name="Jarett J.K."/>
            <person name="Geller-Mcgrath D.E."/>
            <person name="Sieber C.M.K."/>
            <person name="Emerson J.B."/>
            <person name="Anantharaman K."/>
            <person name="Thomas B.C."/>
            <person name="Malmstrom R."/>
            <person name="Stieglmeier M."/>
            <person name="Klingl A."/>
            <person name="Woyke T."/>
            <person name="Ryan C.M."/>
            <person name="Banfield J.F."/>
        </authorList>
    </citation>
    <scope>NUCLEOTIDE SEQUENCE [LARGE SCALE GENOMIC DNA]</scope>
</reference>
<evidence type="ECO:0000256" key="4">
    <source>
        <dbReference type="PIRSR" id="PIRSR006019-2"/>
    </source>
</evidence>
<evidence type="ECO:0000259" key="5">
    <source>
        <dbReference type="PROSITE" id="PS51747"/>
    </source>
</evidence>
<dbReference type="InterPro" id="IPR002125">
    <property type="entry name" value="CMP_dCMP_dom"/>
</dbReference>
<name>A0A2M7ASJ7_9BACT</name>
<dbReference type="InterPro" id="IPR016193">
    <property type="entry name" value="Cytidine_deaminase-like"/>
</dbReference>
<feature type="active site" description="Proton donor" evidence="3">
    <location>
        <position position="78"/>
    </location>
</feature>
<feature type="binding site" evidence="4">
    <location>
        <position position="107"/>
    </location>
    <ligand>
        <name>Zn(2+)</name>
        <dbReference type="ChEBI" id="CHEBI:29105"/>
        <note>catalytic</note>
    </ligand>
</feature>
<sequence>MVDQKTFWLKKALKIALKSGCLRGKRGLVIVKNAKEIMKTFNLVMPINDACIKGGCLRDKLKLGLGKDPHVCRSIHAEARAVSEAAKKGISLEDGVAYITCAPCMNCAKLLYIAGIREVYFVDAHADETGTVLLNKMGVKCVRVEIKNDNPELRLRDITGQ</sequence>
<dbReference type="GO" id="GO:0004132">
    <property type="term" value="F:dCMP deaminase activity"/>
    <property type="evidence" value="ECO:0007669"/>
    <property type="project" value="InterPro"/>
</dbReference>
<feature type="binding site" evidence="4">
    <location>
        <position position="76"/>
    </location>
    <ligand>
        <name>Zn(2+)</name>
        <dbReference type="ChEBI" id="CHEBI:29105"/>
        <note>catalytic</note>
    </ligand>
</feature>
<keyword evidence="2 4" id="KW-0862">Zinc</keyword>
<dbReference type="GO" id="GO:0008270">
    <property type="term" value="F:zinc ion binding"/>
    <property type="evidence" value="ECO:0007669"/>
    <property type="project" value="InterPro"/>
</dbReference>
<comment type="cofactor">
    <cofactor evidence="4">
        <name>Zn(2+)</name>
        <dbReference type="ChEBI" id="CHEBI:29105"/>
    </cofactor>
</comment>
<dbReference type="SUPFAM" id="SSF53927">
    <property type="entry name" value="Cytidine deaminase-like"/>
    <property type="match status" value="1"/>
</dbReference>
<evidence type="ECO:0000256" key="1">
    <source>
        <dbReference type="ARBA" id="ARBA00022723"/>
    </source>
</evidence>
<evidence type="ECO:0000256" key="3">
    <source>
        <dbReference type="PIRSR" id="PIRSR006019-1"/>
    </source>
</evidence>
<dbReference type="InterPro" id="IPR016473">
    <property type="entry name" value="dCMP_deaminase"/>
</dbReference>
<dbReference type="PROSITE" id="PS00903">
    <property type="entry name" value="CYT_DCMP_DEAMINASES_1"/>
    <property type="match status" value="1"/>
</dbReference>
<proteinExistence type="predicted"/>
<evidence type="ECO:0000313" key="7">
    <source>
        <dbReference type="Proteomes" id="UP000231407"/>
    </source>
</evidence>
<dbReference type="PIRSF" id="PIRSF006019">
    <property type="entry name" value="dCMP_deaminase"/>
    <property type="match status" value="1"/>
</dbReference>
<dbReference type="PROSITE" id="PS51747">
    <property type="entry name" value="CYT_DCMP_DEAMINASES_2"/>
    <property type="match status" value="1"/>
</dbReference>
<evidence type="ECO:0000256" key="2">
    <source>
        <dbReference type="ARBA" id="ARBA00022833"/>
    </source>
</evidence>
<dbReference type="EMBL" id="PEWA01000017">
    <property type="protein sequence ID" value="PIU73595.1"/>
    <property type="molecule type" value="Genomic_DNA"/>
</dbReference>
<keyword evidence="1 4" id="KW-0479">Metal-binding</keyword>
<dbReference type="Proteomes" id="UP000231407">
    <property type="component" value="Unassembled WGS sequence"/>
</dbReference>
<dbReference type="AlphaFoldDB" id="A0A2M7ASJ7"/>
<dbReference type="GO" id="GO:0006220">
    <property type="term" value="P:pyrimidine nucleotide metabolic process"/>
    <property type="evidence" value="ECO:0007669"/>
    <property type="project" value="InterPro"/>
</dbReference>
<gene>
    <name evidence="6" type="ORF">COS78_01490</name>
</gene>
<dbReference type="Pfam" id="PF00383">
    <property type="entry name" value="dCMP_cyt_deam_1"/>
    <property type="match status" value="1"/>
</dbReference>
<feature type="domain" description="CMP/dCMP-type deaminase" evidence="5">
    <location>
        <begin position="3"/>
        <end position="133"/>
    </location>
</feature>
<dbReference type="InterPro" id="IPR016192">
    <property type="entry name" value="APOBEC/CMP_deaminase_Zn-bd"/>
</dbReference>